<dbReference type="EMBL" id="JANURU010000007">
    <property type="protein sequence ID" value="MDL0146985.1"/>
    <property type="molecule type" value="Genomic_DNA"/>
</dbReference>
<evidence type="ECO:0000313" key="1">
    <source>
        <dbReference type="EMBL" id="MDL0146985.1"/>
    </source>
</evidence>
<evidence type="ECO:0000313" key="2">
    <source>
        <dbReference type="Proteomes" id="UP001176223"/>
    </source>
</evidence>
<name>A0ABT7I5M1_9BACT</name>
<keyword evidence="2" id="KW-1185">Reference proteome</keyword>
<accession>A0ABT7I5M1</accession>
<sequence>MCASFCPLEIDSAKIATAYNNQNAKGLFIANYLAKNLDKSVKVAKFGLNLAQFGQKTLGKQTLKKLSLSLNQKFHTPIVPILCLMQIITP</sequence>
<proteinExistence type="predicted"/>
<gene>
    <name evidence="1" type="ORF">NYG95_04925</name>
</gene>
<reference evidence="1" key="1">
    <citation type="submission" date="2022-08" db="EMBL/GenBank/DDBJ databases">
        <authorList>
            <person name="Wang H."/>
        </authorList>
    </citation>
    <scope>NUCLEOTIDE SEQUENCE</scope>
    <source>
        <strain evidence="1">XJK33-1</strain>
    </source>
</reference>
<dbReference type="Proteomes" id="UP001176223">
    <property type="component" value="Unassembled WGS sequence"/>
</dbReference>
<reference evidence="1" key="2">
    <citation type="journal article" date="2023" name="Microorganisms">
        <title>Isolation and Genomic Characteristics of Cat-Borne Campylobacter felis sp. nov. and Sheep-Borne Campylobacter ovis sp. nov.</title>
        <authorList>
            <person name="Wang H."/>
            <person name="Li Y."/>
            <person name="Gu Y."/>
            <person name="Zhou G."/>
            <person name="Chen X."/>
            <person name="Zhang X."/>
            <person name="Shao Z."/>
            <person name="Zhang J."/>
            <person name="Zhang M."/>
        </authorList>
    </citation>
    <scope>NUCLEOTIDE SEQUENCE</scope>
    <source>
        <strain evidence="1">XJK33-1</strain>
    </source>
</reference>
<comment type="caution">
    <text evidence="1">The sequence shown here is derived from an EMBL/GenBank/DDBJ whole genome shotgun (WGS) entry which is preliminary data.</text>
</comment>
<protein>
    <submittedName>
        <fullName evidence="1">Uncharacterized protein</fullName>
    </submittedName>
</protein>
<organism evidence="1 2">
    <name type="scientific">Campylobacter felis</name>
    <dbReference type="NCBI Taxonomy" id="2974565"/>
    <lineage>
        <taxon>Bacteria</taxon>
        <taxon>Pseudomonadati</taxon>
        <taxon>Campylobacterota</taxon>
        <taxon>Epsilonproteobacteria</taxon>
        <taxon>Campylobacterales</taxon>
        <taxon>Campylobacteraceae</taxon>
        <taxon>Campylobacter</taxon>
    </lineage>
</organism>
<dbReference type="RefSeq" id="WP_289234006.1">
    <property type="nucleotide sequence ID" value="NZ_JANURT010000008.1"/>
</dbReference>